<dbReference type="PANTHER" id="PTHR12526:SF637">
    <property type="entry name" value="GLYCOSYLTRANSFERASE EPSF-RELATED"/>
    <property type="match status" value="1"/>
</dbReference>
<dbReference type="Pfam" id="PF00534">
    <property type="entry name" value="Glycos_transf_1"/>
    <property type="match status" value="1"/>
</dbReference>
<dbReference type="EMBL" id="CP026995">
    <property type="protein sequence ID" value="QLH05757.1"/>
    <property type="molecule type" value="Genomic_DNA"/>
</dbReference>
<name>A0A7D5R4U4_9ARCH</name>
<dbReference type="SUPFAM" id="SSF53756">
    <property type="entry name" value="UDP-Glycosyltransferase/glycogen phosphorylase"/>
    <property type="match status" value="1"/>
</dbReference>
<dbReference type="PANTHER" id="PTHR12526">
    <property type="entry name" value="GLYCOSYLTRANSFERASE"/>
    <property type="match status" value="1"/>
</dbReference>
<keyword evidence="2" id="KW-0808">Transferase</keyword>
<dbReference type="Gene3D" id="3.40.50.2000">
    <property type="entry name" value="Glycogen Phosphorylase B"/>
    <property type="match status" value="2"/>
</dbReference>
<dbReference type="Proteomes" id="UP000509478">
    <property type="component" value="Chromosome"/>
</dbReference>
<dbReference type="AlphaFoldDB" id="A0A7D5R4U4"/>
<organism evidence="2 3">
    <name type="scientific">Nitrosopumilus ureiphilus</name>
    <dbReference type="NCBI Taxonomy" id="1470067"/>
    <lineage>
        <taxon>Archaea</taxon>
        <taxon>Nitrososphaerota</taxon>
        <taxon>Nitrososphaeria</taxon>
        <taxon>Nitrosopumilales</taxon>
        <taxon>Nitrosopumilaceae</taxon>
        <taxon>Nitrosopumilus</taxon>
    </lineage>
</organism>
<evidence type="ECO:0000313" key="2">
    <source>
        <dbReference type="EMBL" id="QLH05757.1"/>
    </source>
</evidence>
<gene>
    <name evidence="2" type="ORF">C5F50_00655</name>
</gene>
<dbReference type="InterPro" id="IPR001296">
    <property type="entry name" value="Glyco_trans_1"/>
</dbReference>
<feature type="domain" description="Glycosyl transferase family 1" evidence="1">
    <location>
        <begin position="197"/>
        <end position="328"/>
    </location>
</feature>
<dbReference type="GeneID" id="56066526"/>
<protein>
    <submittedName>
        <fullName evidence="2">Glycosyl transferase family 1</fullName>
    </submittedName>
</protein>
<dbReference type="KEGG" id="nue:C5F50_00655"/>
<reference evidence="2 3" key="1">
    <citation type="submission" date="2018-02" db="EMBL/GenBank/DDBJ databases">
        <title>Complete genome of Nitrosopumilus ureaphilus PS0.</title>
        <authorList>
            <person name="Qin W."/>
            <person name="Zheng Y."/>
            <person name="Stahl D.A."/>
        </authorList>
    </citation>
    <scope>NUCLEOTIDE SEQUENCE [LARGE SCALE GENOMIC DNA]</scope>
    <source>
        <strain evidence="2 3">PS0</strain>
    </source>
</reference>
<evidence type="ECO:0000313" key="3">
    <source>
        <dbReference type="Proteomes" id="UP000509478"/>
    </source>
</evidence>
<dbReference type="RefSeq" id="WP_179371820.1">
    <property type="nucleotide sequence ID" value="NZ_CP026995.1"/>
</dbReference>
<proteinExistence type="predicted"/>
<sequence length="356" mass="41389">MKLLIAYGSQGKFFHLNEFSDALQKLGVKTMLIKDTDFSTGFPSKRPQEWFGTNKKFRKLIDEFTPDAVFIDRQSHFGIDTIKSKIPLFVLLRGHYWSEIEWAKKTLYKGPIMRSVIWFRNKIAEKCFRDATAILPICKYLENIVKEHHPKQETFPFLEGINAEHWYNVEGMKLKHPCVGLLQGADWWGKTKEMLILKKVMDELPNVNFYWVGDGVYREKIISELEKFENFNWLGHLQYPEKVREFLSEIDIYALVSGMDLAPLTLKEAQLMEKPVIATDTGGISEMMQDNETGFLVEEGNANDLIDKISILLNDKKLALQMGKSGRQFVIKTFSWDVIAKRFLDYAKNRLKINLD</sequence>
<accession>A0A7D5R4U4</accession>
<keyword evidence="3" id="KW-1185">Reference proteome</keyword>
<dbReference type="GO" id="GO:0016757">
    <property type="term" value="F:glycosyltransferase activity"/>
    <property type="evidence" value="ECO:0007669"/>
    <property type="project" value="InterPro"/>
</dbReference>
<dbReference type="OrthoDB" id="9813at2157"/>
<dbReference type="CDD" id="cd03801">
    <property type="entry name" value="GT4_PimA-like"/>
    <property type="match status" value="1"/>
</dbReference>
<evidence type="ECO:0000259" key="1">
    <source>
        <dbReference type="Pfam" id="PF00534"/>
    </source>
</evidence>